<dbReference type="EMBL" id="JAYMYQ010000084">
    <property type="protein sequence ID" value="KAK7296142.1"/>
    <property type="molecule type" value="Genomic_DNA"/>
</dbReference>
<organism evidence="1 2">
    <name type="scientific">Canavalia gladiata</name>
    <name type="common">Sword bean</name>
    <name type="synonym">Dolichos gladiatus</name>
    <dbReference type="NCBI Taxonomy" id="3824"/>
    <lineage>
        <taxon>Eukaryota</taxon>
        <taxon>Viridiplantae</taxon>
        <taxon>Streptophyta</taxon>
        <taxon>Embryophyta</taxon>
        <taxon>Tracheophyta</taxon>
        <taxon>Spermatophyta</taxon>
        <taxon>Magnoliopsida</taxon>
        <taxon>eudicotyledons</taxon>
        <taxon>Gunneridae</taxon>
        <taxon>Pentapetalae</taxon>
        <taxon>rosids</taxon>
        <taxon>fabids</taxon>
        <taxon>Fabales</taxon>
        <taxon>Fabaceae</taxon>
        <taxon>Papilionoideae</taxon>
        <taxon>50 kb inversion clade</taxon>
        <taxon>NPAAA clade</taxon>
        <taxon>indigoferoid/millettioid clade</taxon>
        <taxon>Phaseoleae</taxon>
        <taxon>Canavalia</taxon>
    </lineage>
</organism>
<gene>
    <name evidence="1" type="ORF">VNO77_50735</name>
</gene>
<reference evidence="1 2" key="1">
    <citation type="submission" date="2024-01" db="EMBL/GenBank/DDBJ databases">
        <title>The genomes of 5 underutilized Papilionoideae crops provide insights into root nodulation and disease resistanc.</title>
        <authorList>
            <person name="Jiang F."/>
        </authorList>
    </citation>
    <scope>NUCLEOTIDE SEQUENCE [LARGE SCALE GENOMIC DNA]</scope>
    <source>
        <strain evidence="1">LVBAO_FW01</strain>
        <tissue evidence="1">Leaves</tissue>
    </source>
</reference>
<proteinExistence type="predicted"/>
<sequence length="262" mass="29123">MERGVGLSHLFISLLRAYAQDVLRSQLVLRSWATLLARSKLRSIPNDTCSINFISSAFRQLEIEARGSQASNCGCAIWGAKVKFHFTVLLEVQIGDYRSLTNKILCDRRPSAVQRTLGKRMDTQEDVWRSSNQVFRSDRPIAAIEAPSKTPVDRASTTQTNLHGNPLEIDHAVTANQAEIRLAFQRADIRGLPPKAPEKLYDIRSEVQDDVIESLGQTVQSPDRCCASLDSSETYNSMLIKVGTLHSLKRRASKLARVGSGT</sequence>
<name>A0AAN9JBV8_CANGL</name>
<evidence type="ECO:0000313" key="2">
    <source>
        <dbReference type="Proteomes" id="UP001367508"/>
    </source>
</evidence>
<keyword evidence="2" id="KW-1185">Reference proteome</keyword>
<accession>A0AAN9JBV8</accession>
<comment type="caution">
    <text evidence="1">The sequence shown here is derived from an EMBL/GenBank/DDBJ whole genome shotgun (WGS) entry which is preliminary data.</text>
</comment>
<protein>
    <submittedName>
        <fullName evidence="1">Uncharacterized protein</fullName>
    </submittedName>
</protein>
<evidence type="ECO:0000313" key="1">
    <source>
        <dbReference type="EMBL" id="KAK7296142.1"/>
    </source>
</evidence>
<dbReference type="Proteomes" id="UP001367508">
    <property type="component" value="Unassembled WGS sequence"/>
</dbReference>
<dbReference type="AlphaFoldDB" id="A0AAN9JBV8"/>